<protein>
    <recommendedName>
        <fullName evidence="2">DUF560 domain-containing protein</fullName>
    </recommendedName>
</protein>
<organism evidence="1">
    <name type="scientific">marine sediment metagenome</name>
    <dbReference type="NCBI Taxonomy" id="412755"/>
    <lineage>
        <taxon>unclassified sequences</taxon>
        <taxon>metagenomes</taxon>
        <taxon>ecological metagenomes</taxon>
    </lineage>
</organism>
<gene>
    <name evidence="1" type="ORF">LCGC14_1313600</name>
</gene>
<dbReference type="EMBL" id="LAZR01007776">
    <property type="protein sequence ID" value="KKM83018.1"/>
    <property type="molecule type" value="Genomic_DNA"/>
</dbReference>
<dbReference type="Gene3D" id="1.25.40.10">
    <property type="entry name" value="Tetratricopeptide repeat domain"/>
    <property type="match status" value="1"/>
</dbReference>
<dbReference type="SUPFAM" id="SSF48452">
    <property type="entry name" value="TPR-like"/>
    <property type="match status" value="1"/>
</dbReference>
<sequence>MRMRSLAAAVLIAALPLGALAAPVQLDPPQMREAARIAVDGGRDAAALAMADALLLRDPEDVFALLIRSRALRGLGRFDAAIAAAQSAWDLADSDAQSFDAARVMAQALSSAGRRSRAQFWLRRAAEAAPNDGFRDVAIRDYRYVRARNPLQTSLTFAITPSSNVNGGSSEEEAVLFGLPFVLGGATRALSGTQVTAGAELRYRLPATRRVQDEFSVAGQTQHAVLSDAARDQAPDASNGDFTYTTLDLAWRRVFADAEARRGYNATTVTLGQGWYGGDPLSHRLRLDAERVQRIGGGAELRLGGHLQYEEFDTANSPPVLKFGLAGGTVRRIEGVGLLRLDLETAVSRSDNVALDYRSVRGSVEYRPDRPILSTELTLSASLKMQDFDASSFATGGRFDSTATLGAEMLFREIESHGFSPVLSVTGAWRSSDIDLYDSETLGLRLGLRSSF</sequence>
<dbReference type="InterPro" id="IPR011990">
    <property type="entry name" value="TPR-like_helical_dom_sf"/>
</dbReference>
<name>A0A0F9KM56_9ZZZZ</name>
<comment type="caution">
    <text evidence="1">The sequence shown here is derived from an EMBL/GenBank/DDBJ whole genome shotgun (WGS) entry which is preliminary data.</text>
</comment>
<evidence type="ECO:0000313" key="1">
    <source>
        <dbReference type="EMBL" id="KKM83018.1"/>
    </source>
</evidence>
<proteinExistence type="predicted"/>
<dbReference type="AlphaFoldDB" id="A0A0F9KM56"/>
<reference evidence="1" key="1">
    <citation type="journal article" date="2015" name="Nature">
        <title>Complex archaea that bridge the gap between prokaryotes and eukaryotes.</title>
        <authorList>
            <person name="Spang A."/>
            <person name="Saw J.H."/>
            <person name="Jorgensen S.L."/>
            <person name="Zaremba-Niedzwiedzka K."/>
            <person name="Martijn J."/>
            <person name="Lind A.E."/>
            <person name="van Eijk R."/>
            <person name="Schleper C."/>
            <person name="Guy L."/>
            <person name="Ettema T.J."/>
        </authorList>
    </citation>
    <scope>NUCLEOTIDE SEQUENCE</scope>
</reference>
<evidence type="ECO:0008006" key="2">
    <source>
        <dbReference type="Google" id="ProtNLM"/>
    </source>
</evidence>
<accession>A0A0F9KM56</accession>